<sequence length="238" mass="27360">MLPDLVYRSNDYWTRSNSDVAAASLAAAPCVASLILLLFAARGVRKIVKSPYGTLCKHQMATRALSSLVIASFYFAVMLLNHKLPDQCDYQFYYYGWVFTDTNCPNFLFAPFVWIQIIIGVIAFYLNSRTLYVIKNNKKIFENADPLTLKREINFSKLVAAQGLVFMIFGILYLLANQFFANDLGEWGIFWTFTFSYSILHLVDSAIMIFYNYDLMTWIKPKNNKIFVFIVTPPSTDE</sequence>
<dbReference type="InterPro" id="IPR019430">
    <property type="entry name" value="7TM_GPCR_serpentine_rcpt_Srx"/>
</dbReference>
<dbReference type="AlphaFoldDB" id="A0A9P1N7W8"/>
<keyword evidence="1" id="KW-1133">Transmembrane helix</keyword>
<feature type="transmembrane region" description="Helical" evidence="1">
    <location>
        <begin position="61"/>
        <end position="80"/>
    </location>
</feature>
<evidence type="ECO:0000313" key="3">
    <source>
        <dbReference type="EMBL" id="CAI5453054.1"/>
    </source>
</evidence>
<dbReference type="Pfam" id="PF10328">
    <property type="entry name" value="7TM_GPCR_Srx"/>
    <property type="match status" value="1"/>
</dbReference>
<evidence type="ECO:0000313" key="4">
    <source>
        <dbReference type="Proteomes" id="UP001152747"/>
    </source>
</evidence>
<keyword evidence="1" id="KW-0812">Transmembrane</keyword>
<accession>A0A9P1N7W8</accession>
<evidence type="ECO:0000259" key="2">
    <source>
        <dbReference type="Pfam" id="PF10328"/>
    </source>
</evidence>
<dbReference type="EMBL" id="CANHGI010000005">
    <property type="protein sequence ID" value="CAI5453054.1"/>
    <property type="molecule type" value="Genomic_DNA"/>
</dbReference>
<keyword evidence="4" id="KW-1185">Reference proteome</keyword>
<evidence type="ECO:0000256" key="1">
    <source>
        <dbReference type="SAM" id="Phobius"/>
    </source>
</evidence>
<keyword evidence="1" id="KW-0472">Membrane</keyword>
<feature type="transmembrane region" description="Helical" evidence="1">
    <location>
        <begin position="158"/>
        <end position="176"/>
    </location>
</feature>
<protein>
    <recommendedName>
        <fullName evidence="2">7TM GPCR serpentine receptor class x (Srx) domain-containing protein</fullName>
    </recommendedName>
</protein>
<name>A0A9P1N7W8_9PELO</name>
<feature type="transmembrane region" description="Helical" evidence="1">
    <location>
        <begin position="107"/>
        <end position="126"/>
    </location>
</feature>
<reference evidence="3" key="1">
    <citation type="submission" date="2022-11" db="EMBL/GenBank/DDBJ databases">
        <authorList>
            <person name="Kikuchi T."/>
        </authorList>
    </citation>
    <scope>NUCLEOTIDE SEQUENCE</scope>
    <source>
        <strain evidence="3">PS1010</strain>
    </source>
</reference>
<dbReference type="Proteomes" id="UP001152747">
    <property type="component" value="Unassembled WGS sequence"/>
</dbReference>
<organism evidence="3 4">
    <name type="scientific">Caenorhabditis angaria</name>
    <dbReference type="NCBI Taxonomy" id="860376"/>
    <lineage>
        <taxon>Eukaryota</taxon>
        <taxon>Metazoa</taxon>
        <taxon>Ecdysozoa</taxon>
        <taxon>Nematoda</taxon>
        <taxon>Chromadorea</taxon>
        <taxon>Rhabditida</taxon>
        <taxon>Rhabditina</taxon>
        <taxon>Rhabditomorpha</taxon>
        <taxon>Rhabditoidea</taxon>
        <taxon>Rhabditidae</taxon>
        <taxon>Peloderinae</taxon>
        <taxon>Caenorhabditis</taxon>
    </lineage>
</organism>
<comment type="caution">
    <text evidence="3">The sequence shown here is derived from an EMBL/GenBank/DDBJ whole genome shotgun (WGS) entry which is preliminary data.</text>
</comment>
<feature type="transmembrane region" description="Helical" evidence="1">
    <location>
        <begin position="188"/>
        <end position="213"/>
    </location>
</feature>
<gene>
    <name evidence="3" type="ORF">CAMP_LOCUS15691</name>
</gene>
<feature type="transmembrane region" description="Helical" evidence="1">
    <location>
        <begin position="20"/>
        <end position="40"/>
    </location>
</feature>
<feature type="domain" description="7TM GPCR serpentine receptor class x (Srx)" evidence="2">
    <location>
        <begin position="52"/>
        <end position="212"/>
    </location>
</feature>
<proteinExistence type="predicted"/>